<dbReference type="Proteomes" id="UP000193623">
    <property type="component" value="Unassembled WGS sequence"/>
</dbReference>
<keyword evidence="3" id="KW-1185">Reference proteome</keyword>
<dbReference type="OrthoDB" id="7852413at2"/>
<feature type="signal peptide" evidence="1">
    <location>
        <begin position="1"/>
        <end position="17"/>
    </location>
</feature>
<organism evidence="2 3">
    <name type="scientific">Pseudooctadecabacter jejudonensis</name>
    <dbReference type="NCBI Taxonomy" id="1391910"/>
    <lineage>
        <taxon>Bacteria</taxon>
        <taxon>Pseudomonadati</taxon>
        <taxon>Pseudomonadota</taxon>
        <taxon>Alphaproteobacteria</taxon>
        <taxon>Rhodobacterales</taxon>
        <taxon>Paracoccaceae</taxon>
        <taxon>Pseudooctadecabacter</taxon>
    </lineage>
</organism>
<gene>
    <name evidence="2" type="ORF">PSJ8397_02336</name>
</gene>
<name>A0A1Y5SP93_9RHOB</name>
<accession>A0A1Y5SP93</accession>
<dbReference type="EMBL" id="FWFT01000003">
    <property type="protein sequence ID" value="SLN44867.1"/>
    <property type="molecule type" value="Genomic_DNA"/>
</dbReference>
<reference evidence="2 3" key="1">
    <citation type="submission" date="2017-03" db="EMBL/GenBank/DDBJ databases">
        <authorList>
            <person name="Afonso C.L."/>
            <person name="Miller P.J."/>
            <person name="Scott M.A."/>
            <person name="Spackman E."/>
            <person name="Goraichik I."/>
            <person name="Dimitrov K.M."/>
            <person name="Suarez D.L."/>
            <person name="Swayne D.E."/>
        </authorList>
    </citation>
    <scope>NUCLEOTIDE SEQUENCE [LARGE SCALE GENOMIC DNA]</scope>
    <source>
        <strain evidence="2 3">CECT 8397</strain>
    </source>
</reference>
<dbReference type="RefSeq" id="WP_143515446.1">
    <property type="nucleotide sequence ID" value="NZ_FWFT01000003.1"/>
</dbReference>
<protein>
    <recommendedName>
        <fullName evidence="4">Secreted protein</fullName>
    </recommendedName>
</protein>
<evidence type="ECO:0000256" key="1">
    <source>
        <dbReference type="SAM" id="SignalP"/>
    </source>
</evidence>
<evidence type="ECO:0000313" key="2">
    <source>
        <dbReference type="EMBL" id="SLN44867.1"/>
    </source>
</evidence>
<evidence type="ECO:0000313" key="3">
    <source>
        <dbReference type="Proteomes" id="UP000193623"/>
    </source>
</evidence>
<keyword evidence="1" id="KW-0732">Signal</keyword>
<evidence type="ECO:0008006" key="4">
    <source>
        <dbReference type="Google" id="ProtNLM"/>
    </source>
</evidence>
<feature type="chain" id="PRO_5012305991" description="Secreted protein" evidence="1">
    <location>
        <begin position="18"/>
        <end position="210"/>
    </location>
</feature>
<proteinExistence type="predicted"/>
<dbReference type="AlphaFoldDB" id="A0A1Y5SP93"/>
<sequence length="210" mass="22240">MIRLLPLFALLPHAAHADWAPRPAMFDYSSAFAVCTAQPDARDLATACADTLEAAYILKRAVAQAAFVCADTPLSGCPVPLEDEGLPAIAARIAGDIGCDSTPIETLPTDTALPRDHCVALTADIMFDEGVVPLFTDLSCDGLPSECDDLADIHAALWVQAVDALTHDDPTITDLQARNLNTCTTQDDARACIAARAAELWVDLVGQDPL</sequence>